<dbReference type="EMBL" id="BMIC01000001">
    <property type="protein sequence ID" value="GFZ81992.1"/>
    <property type="molecule type" value="Genomic_DNA"/>
</dbReference>
<dbReference type="SUPFAM" id="SSF55874">
    <property type="entry name" value="ATPase domain of HSP90 chaperone/DNA topoisomerase II/histidine kinase"/>
    <property type="match status" value="1"/>
</dbReference>
<dbReference type="PANTHER" id="PTHR43304:SF1">
    <property type="entry name" value="PAC DOMAIN-CONTAINING PROTEIN"/>
    <property type="match status" value="1"/>
</dbReference>
<comment type="caution">
    <text evidence="9">The sequence shown here is derived from an EMBL/GenBank/DDBJ whole genome shotgun (WGS) entry which is preliminary data.</text>
</comment>
<evidence type="ECO:0000256" key="3">
    <source>
        <dbReference type="ARBA" id="ARBA00022553"/>
    </source>
</evidence>
<evidence type="ECO:0000313" key="10">
    <source>
        <dbReference type="Proteomes" id="UP000598120"/>
    </source>
</evidence>
<dbReference type="EC" id="2.7.13.3" evidence="2"/>
<dbReference type="PANTHER" id="PTHR43304">
    <property type="entry name" value="PHYTOCHROME-LIKE PROTEIN CPH1"/>
    <property type="match status" value="1"/>
</dbReference>
<evidence type="ECO:0000256" key="4">
    <source>
        <dbReference type="ARBA" id="ARBA00022679"/>
    </source>
</evidence>
<dbReference type="CDD" id="cd00130">
    <property type="entry name" value="PAS"/>
    <property type="match status" value="2"/>
</dbReference>
<dbReference type="SMART" id="SM00091">
    <property type="entry name" value="PAS"/>
    <property type="match status" value="2"/>
</dbReference>
<organism evidence="9 10">
    <name type="scientific">Aquaticitalea lipolytica</name>
    <dbReference type="NCBI Taxonomy" id="1247562"/>
    <lineage>
        <taxon>Bacteria</taxon>
        <taxon>Pseudomonadati</taxon>
        <taxon>Bacteroidota</taxon>
        <taxon>Flavobacteriia</taxon>
        <taxon>Flavobacteriales</taxon>
        <taxon>Flavobacteriaceae</taxon>
        <taxon>Aquaticitalea</taxon>
    </lineage>
</organism>
<dbReference type="InterPro" id="IPR000700">
    <property type="entry name" value="PAS-assoc_C"/>
</dbReference>
<dbReference type="InterPro" id="IPR005467">
    <property type="entry name" value="His_kinase_dom"/>
</dbReference>
<feature type="domain" description="Histidine kinase" evidence="6">
    <location>
        <begin position="403"/>
        <end position="618"/>
    </location>
</feature>
<gene>
    <name evidence="9" type="ORF">GCM10011531_10440</name>
</gene>
<dbReference type="SUPFAM" id="SSF55785">
    <property type="entry name" value="PYP-like sensor domain (PAS domain)"/>
    <property type="match status" value="3"/>
</dbReference>
<dbReference type="SUPFAM" id="SSF47384">
    <property type="entry name" value="Homodimeric domain of signal transducing histidine kinase"/>
    <property type="match status" value="1"/>
</dbReference>
<dbReference type="SMART" id="SM00086">
    <property type="entry name" value="PAC"/>
    <property type="match status" value="2"/>
</dbReference>
<feature type="domain" description="PAS" evidence="7">
    <location>
        <begin position="16"/>
        <end position="72"/>
    </location>
</feature>
<dbReference type="NCBIfam" id="TIGR00229">
    <property type="entry name" value="sensory_box"/>
    <property type="match status" value="2"/>
</dbReference>
<dbReference type="Pfam" id="PF02518">
    <property type="entry name" value="HATPase_c"/>
    <property type="match status" value="1"/>
</dbReference>
<evidence type="ECO:0000313" key="9">
    <source>
        <dbReference type="EMBL" id="GFZ81992.1"/>
    </source>
</evidence>
<evidence type="ECO:0000259" key="8">
    <source>
        <dbReference type="PROSITE" id="PS50113"/>
    </source>
</evidence>
<dbReference type="InterPro" id="IPR035965">
    <property type="entry name" value="PAS-like_dom_sf"/>
</dbReference>
<dbReference type="Gene3D" id="3.30.450.20">
    <property type="entry name" value="PAS domain"/>
    <property type="match status" value="2"/>
</dbReference>
<dbReference type="CDD" id="cd00075">
    <property type="entry name" value="HATPase"/>
    <property type="match status" value="1"/>
</dbReference>
<sequence length="620" mass="70977">MIIMMESVKQDILYNHENELTDLLQNNSILSITDKYGRIIYANDRFCEIIGSNRNNIIGETHELIKSHLHTDILYKKLWKTIKSGEVWKGVLPNKLVDGRFYWLETTITPVKDENGDISRYIAVYNDITDYYNKKGTIKMVDPKGKTLSQNFLNVDLSINSFGKILKAKNKILNTSIDDVVGLYVYDFINPVSHNVVKKQIKKVFNESESSEFETIEFSPKGQQTFYVSKIEPVYNNHNEIIYATIVTKKLRKDLKIKKELRHIEAKYSTIFQSINVGIIVVTDSKGNITEWNKGAESAFGYTEDEVIGNSLTMLISDQHLITSVKELLKAKNHLNENKNGENLEMIGLKKCGQEFPVEFSISNWDNGKEKFYCAMMLDISNRKKLENKLKQKTEDLELFLYRSAHDLKAPLTSAEGLLNLIKGEDINSNVKLLTTLLDTTLERGKLLVDNLSYASAIQDKSKETNTINFKKVIDDTLKTLSGLKNFESIKFEITINQLGIFYSNKELINSIFQNLIHNAIKYSKPISNDHTPIIKIEINQSENKVNITVKDNGIGIDEKCIGKIFDLYYRVDNEQEQGSGLGLYIVKRIVDDFNGEIKVKSEQNEGTFFELTLPNFIKN</sequence>
<dbReference type="InterPro" id="IPR004358">
    <property type="entry name" value="Sig_transdc_His_kin-like_C"/>
</dbReference>
<proteinExistence type="predicted"/>
<protein>
    <recommendedName>
        <fullName evidence="2">histidine kinase</fullName>
        <ecNumber evidence="2">2.7.13.3</ecNumber>
    </recommendedName>
</protein>
<dbReference type="InterPro" id="IPR003594">
    <property type="entry name" value="HATPase_dom"/>
</dbReference>
<dbReference type="InterPro" id="IPR036097">
    <property type="entry name" value="HisK_dim/P_sf"/>
</dbReference>
<dbReference type="PROSITE" id="PS50113">
    <property type="entry name" value="PAC"/>
    <property type="match status" value="1"/>
</dbReference>
<dbReference type="Gene3D" id="3.30.565.10">
    <property type="entry name" value="Histidine kinase-like ATPase, C-terminal domain"/>
    <property type="match status" value="1"/>
</dbReference>
<keyword evidence="3" id="KW-0597">Phosphoprotein</keyword>
<dbReference type="InterPro" id="IPR001610">
    <property type="entry name" value="PAC"/>
</dbReference>
<dbReference type="Proteomes" id="UP000598120">
    <property type="component" value="Unassembled WGS sequence"/>
</dbReference>
<evidence type="ECO:0000256" key="1">
    <source>
        <dbReference type="ARBA" id="ARBA00000085"/>
    </source>
</evidence>
<dbReference type="AlphaFoldDB" id="A0A8J2TMM6"/>
<dbReference type="InterPro" id="IPR036890">
    <property type="entry name" value="HATPase_C_sf"/>
</dbReference>
<feature type="domain" description="PAS" evidence="7">
    <location>
        <begin position="264"/>
        <end position="312"/>
    </location>
</feature>
<keyword evidence="10" id="KW-1185">Reference proteome</keyword>
<keyword evidence="4" id="KW-0808">Transferase</keyword>
<evidence type="ECO:0000259" key="6">
    <source>
        <dbReference type="PROSITE" id="PS50109"/>
    </source>
</evidence>
<dbReference type="Pfam" id="PF13426">
    <property type="entry name" value="PAS_9"/>
    <property type="match status" value="3"/>
</dbReference>
<dbReference type="InterPro" id="IPR052162">
    <property type="entry name" value="Sensor_kinase/Photoreceptor"/>
</dbReference>
<feature type="domain" description="PAC" evidence="8">
    <location>
        <begin position="86"/>
        <end position="140"/>
    </location>
</feature>
<keyword evidence="5" id="KW-0418">Kinase</keyword>
<accession>A0A8J2TMM6</accession>
<dbReference type="PROSITE" id="PS50112">
    <property type="entry name" value="PAS"/>
    <property type="match status" value="2"/>
</dbReference>
<evidence type="ECO:0000256" key="2">
    <source>
        <dbReference type="ARBA" id="ARBA00012438"/>
    </source>
</evidence>
<name>A0A8J2TMM6_9FLAO</name>
<evidence type="ECO:0000259" key="7">
    <source>
        <dbReference type="PROSITE" id="PS50112"/>
    </source>
</evidence>
<reference evidence="9 10" key="1">
    <citation type="journal article" date="2014" name="Int. J. Syst. Evol. Microbiol.">
        <title>Complete genome sequence of Corynebacterium casei LMG S-19264T (=DSM 44701T), isolated from a smear-ripened cheese.</title>
        <authorList>
            <consortium name="US DOE Joint Genome Institute (JGI-PGF)"/>
            <person name="Walter F."/>
            <person name="Albersmeier A."/>
            <person name="Kalinowski J."/>
            <person name="Ruckert C."/>
        </authorList>
    </citation>
    <scope>NUCLEOTIDE SEQUENCE [LARGE SCALE GENOMIC DNA]</scope>
    <source>
        <strain evidence="9 10">CGMCC 1.15295</strain>
    </source>
</reference>
<dbReference type="PRINTS" id="PR00344">
    <property type="entry name" value="BCTRLSENSOR"/>
</dbReference>
<dbReference type="PROSITE" id="PS50109">
    <property type="entry name" value="HIS_KIN"/>
    <property type="match status" value="1"/>
</dbReference>
<dbReference type="SMART" id="SM00387">
    <property type="entry name" value="HATPase_c"/>
    <property type="match status" value="1"/>
</dbReference>
<dbReference type="FunFam" id="3.30.565.10:FF:000006">
    <property type="entry name" value="Sensor histidine kinase WalK"/>
    <property type="match status" value="1"/>
</dbReference>
<dbReference type="InterPro" id="IPR000014">
    <property type="entry name" value="PAS"/>
</dbReference>
<comment type="catalytic activity">
    <reaction evidence="1">
        <text>ATP + protein L-histidine = ADP + protein N-phospho-L-histidine.</text>
        <dbReference type="EC" id="2.7.13.3"/>
    </reaction>
</comment>
<evidence type="ECO:0000256" key="5">
    <source>
        <dbReference type="ARBA" id="ARBA00022777"/>
    </source>
</evidence>
<dbReference type="GO" id="GO:0000155">
    <property type="term" value="F:phosphorelay sensor kinase activity"/>
    <property type="evidence" value="ECO:0007669"/>
    <property type="project" value="InterPro"/>
</dbReference>